<evidence type="ECO:0000256" key="4">
    <source>
        <dbReference type="ARBA" id="ARBA00022763"/>
    </source>
</evidence>
<evidence type="ECO:0000313" key="11">
    <source>
        <dbReference type="EMBL" id="KAH0962278.1"/>
    </source>
</evidence>
<dbReference type="EMBL" id="JAIZPD010000006">
    <property type="protein sequence ID" value="KAH0962278.1"/>
    <property type="molecule type" value="Genomic_DNA"/>
</dbReference>
<feature type="compositionally biased region" description="Polar residues" evidence="10">
    <location>
        <begin position="73"/>
        <end position="85"/>
    </location>
</feature>
<proteinExistence type="inferred from homology"/>
<comment type="function">
    <text evidence="9">Regulatory subunit of the SLX1-SLX4 structure-specific endonuclease that resolves DNA secondary structures generated during DNA repair and recombination. Has endonuclease activity towards branched DNA substrates, introducing single-strand cuts in duplex DNA close to junctions with ss-DNA.</text>
</comment>
<dbReference type="HAMAP" id="MF_03110">
    <property type="entry name" value="Endonuc_su_Slx4"/>
    <property type="match status" value="1"/>
</dbReference>
<dbReference type="GO" id="GO:0006281">
    <property type="term" value="P:DNA repair"/>
    <property type="evidence" value="ECO:0007669"/>
    <property type="project" value="UniProtKB-UniRule"/>
</dbReference>
<dbReference type="PRINTS" id="PR00929">
    <property type="entry name" value="ATHOOK"/>
</dbReference>
<sequence length="831" mass="90883">MRFALSAPGLRAAEAAVSSSPELPSIQDILSQKPPRPPLKSGSKSAPIPQNATTTFTSAGSLWRSLQADDSPKSSSNPRVANQTALEEIDTSVSVIEIQSKDAPQKRKPRRRNRAAPKRVEAPIETSTDSNLHADNQPWKKYKSPSKNTADATTESKLNARDGPTPESVPDNDSEQIRSCYFKSPEPQKSTKARAVKEAENEPLNLEVAMTRRTDWTPPAKRRNGETSEPFENLLASFKCSQNLQQETGSNSTSEDSSFLRKRKLLELVPTSLVDGPGPVKPDQSPTRRKAPKKKTRTITEIATAAYRPQTQPDQVAAPVSEHQGSGATKPAAIGNGKSKPRKRPAKTSKKKQPPPKPILLSPGAALNQVARQDFVFGTSSQLAREQSPTLLRDLQAVMRASNQLDLVEFTTPLNSDALEPPEKRQTLWDAGARDADGDLFDVEVRNFADGSGLPEPATEADPFGYVRCDRDDVISLPELLAVDEARDDDSFVNLSDILMPPGQSKPLEIIDVSSNLSGSELPACIESPPQTGSLAENQHRMTNGREEDDGRQYKDASECQPTSGMPPPEPSFERYSDAQLAKQVAQYGFKPIKKRTAMVALLTRCRQESARPGHGVVGSTFATAKEKRPRGRPRKPSESPRRPRGRPRKDAGSPSPRIAAPTSAKEAFKDRSPAPATPKRKEKAPRRVIEIPDSQSDAEGDSSASPCSSPEPTFSPAQPVDLSLTVDEDTELSLATSPTNQQTCLFTYITKAVTTAPRTTDPAQPSWHEKMLMYDAIVLEDLTTWLNCGQLTRVGCDGEASVGEVKKWCESKSILCLWEKNLRGKERKRY</sequence>
<dbReference type="CDD" id="cd22999">
    <property type="entry name" value="SAP_SLX4"/>
    <property type="match status" value="1"/>
</dbReference>
<comment type="PTM">
    <text evidence="9">Phosphorylated in response to DNA damage.</text>
</comment>
<dbReference type="InterPro" id="IPR017956">
    <property type="entry name" value="AT_hook_DNA-bd_motif"/>
</dbReference>
<dbReference type="Proteomes" id="UP000824596">
    <property type="component" value="Unassembled WGS sequence"/>
</dbReference>
<evidence type="ECO:0000256" key="10">
    <source>
        <dbReference type="SAM" id="MobiDB-lite"/>
    </source>
</evidence>
<name>A0A9P8MUC1_9HYPO</name>
<comment type="caution">
    <text evidence="11">The sequence shown here is derived from an EMBL/GenBank/DDBJ whole genome shotgun (WGS) entry which is preliminary data.</text>
</comment>
<feature type="compositionally biased region" description="Polar residues" evidence="10">
    <location>
        <begin position="240"/>
        <end position="257"/>
    </location>
</feature>
<dbReference type="AlphaFoldDB" id="A0A9P8MUC1"/>
<comment type="similarity">
    <text evidence="2 9">Belongs to the SLX4 family.</text>
</comment>
<keyword evidence="11" id="KW-0378">Hydrolase</keyword>
<feature type="compositionally biased region" description="Polar residues" evidence="10">
    <location>
        <begin position="694"/>
        <end position="717"/>
    </location>
</feature>
<evidence type="ECO:0000256" key="5">
    <source>
        <dbReference type="ARBA" id="ARBA00023172"/>
    </source>
</evidence>
<keyword evidence="6 9" id="KW-0234">DNA repair</keyword>
<feature type="region of interest" description="Disordered" evidence="10">
    <location>
        <begin position="1"/>
        <end position="232"/>
    </location>
</feature>
<feature type="region of interest" description="Disordered" evidence="10">
    <location>
        <begin position="521"/>
        <end position="577"/>
    </location>
</feature>
<comment type="subunit">
    <text evidence="9">Forms a heterodimer with SLX1.</text>
</comment>
<evidence type="ECO:0000256" key="9">
    <source>
        <dbReference type="HAMAP-Rule" id="MF_03110"/>
    </source>
</evidence>
<accession>A0A9P8MUC1</accession>
<feature type="compositionally biased region" description="Polar residues" evidence="10">
    <location>
        <begin position="125"/>
        <end position="134"/>
    </location>
</feature>
<feature type="region of interest" description="Disordered" evidence="10">
    <location>
        <begin position="268"/>
        <end position="362"/>
    </location>
</feature>
<evidence type="ECO:0000256" key="8">
    <source>
        <dbReference type="ARBA" id="ARBA00029496"/>
    </source>
</evidence>
<dbReference type="GO" id="GO:0006355">
    <property type="term" value="P:regulation of DNA-templated transcription"/>
    <property type="evidence" value="ECO:0007669"/>
    <property type="project" value="InterPro"/>
</dbReference>
<gene>
    <name evidence="9" type="primary">SLX4</name>
    <name evidence="11" type="ORF">HRG_06380</name>
</gene>
<keyword evidence="12" id="KW-1185">Reference proteome</keyword>
<comment type="subcellular location">
    <subcellularLocation>
        <location evidence="1 9">Nucleus</location>
    </subcellularLocation>
</comment>
<keyword evidence="4 9" id="KW-0227">DNA damage</keyword>
<feature type="compositionally biased region" description="Basic residues" evidence="10">
    <location>
        <begin position="106"/>
        <end position="117"/>
    </location>
</feature>
<evidence type="ECO:0000256" key="1">
    <source>
        <dbReference type="ARBA" id="ARBA00004123"/>
    </source>
</evidence>
<protein>
    <recommendedName>
        <fullName evidence="8 9">Structure-specific endonuclease subunit SLX4</fullName>
    </recommendedName>
</protein>
<dbReference type="GO" id="GO:0003677">
    <property type="term" value="F:DNA binding"/>
    <property type="evidence" value="ECO:0007669"/>
    <property type="project" value="InterPro"/>
</dbReference>
<keyword evidence="3 9" id="KW-0597">Phosphoprotein</keyword>
<dbReference type="InterPro" id="IPR000637">
    <property type="entry name" value="HMGI/Y_DNA-bd_CS"/>
</dbReference>
<reference evidence="11" key="1">
    <citation type="submission" date="2021-09" db="EMBL/GenBank/DDBJ databases">
        <title>A high-quality genome of the endoparasitic fungus Hirsutella rhossiliensis with a comparison of Hirsutella genomes reveals transposable elements contributing to genome size variation.</title>
        <authorList>
            <person name="Lin R."/>
            <person name="Jiao Y."/>
            <person name="Sun X."/>
            <person name="Ling J."/>
            <person name="Xie B."/>
            <person name="Cheng X."/>
        </authorList>
    </citation>
    <scope>NUCLEOTIDE SEQUENCE</scope>
    <source>
        <strain evidence="11">HR02</strain>
    </source>
</reference>
<feature type="compositionally biased region" description="Basic residues" evidence="10">
    <location>
        <begin position="287"/>
        <end position="297"/>
    </location>
</feature>
<dbReference type="GO" id="GO:0006260">
    <property type="term" value="P:DNA replication"/>
    <property type="evidence" value="ECO:0007669"/>
    <property type="project" value="InterPro"/>
</dbReference>
<evidence type="ECO:0000256" key="7">
    <source>
        <dbReference type="ARBA" id="ARBA00023242"/>
    </source>
</evidence>
<evidence type="ECO:0000256" key="2">
    <source>
        <dbReference type="ARBA" id="ARBA00006661"/>
    </source>
</evidence>
<evidence type="ECO:0000313" key="12">
    <source>
        <dbReference type="Proteomes" id="UP000824596"/>
    </source>
</evidence>
<feature type="compositionally biased region" description="Basic residues" evidence="10">
    <location>
        <begin position="339"/>
        <end position="354"/>
    </location>
</feature>
<feature type="compositionally biased region" description="Polar residues" evidence="10">
    <location>
        <begin position="145"/>
        <end position="157"/>
    </location>
</feature>
<dbReference type="OrthoDB" id="5349119at2759"/>
<dbReference type="InterPro" id="IPR018574">
    <property type="entry name" value="Structure-sp_endonuc_su_Slx4"/>
</dbReference>
<dbReference type="Pfam" id="PF09494">
    <property type="entry name" value="Slx4"/>
    <property type="match status" value="1"/>
</dbReference>
<dbReference type="GO" id="GO:0033557">
    <property type="term" value="C:Slx1-Slx4 complex"/>
    <property type="evidence" value="ECO:0007669"/>
    <property type="project" value="UniProtKB-UniRule"/>
</dbReference>
<keyword evidence="11" id="KW-0540">Nuclease</keyword>
<dbReference type="PROSITE" id="PS00354">
    <property type="entry name" value="HMGI_Y"/>
    <property type="match status" value="1"/>
</dbReference>
<feature type="compositionally biased region" description="Basic and acidic residues" evidence="10">
    <location>
        <begin position="538"/>
        <end position="558"/>
    </location>
</feature>
<feature type="region of interest" description="Disordered" evidence="10">
    <location>
        <begin position="607"/>
        <end position="720"/>
    </location>
</feature>
<dbReference type="InterPro" id="IPR027784">
    <property type="entry name" value="Slx4_ascomycetes"/>
</dbReference>
<dbReference type="GO" id="GO:0006310">
    <property type="term" value="P:DNA recombination"/>
    <property type="evidence" value="ECO:0007669"/>
    <property type="project" value="UniProtKB-UniRule"/>
</dbReference>
<evidence type="ECO:0000256" key="6">
    <source>
        <dbReference type="ARBA" id="ARBA00023204"/>
    </source>
</evidence>
<organism evidence="11 12">
    <name type="scientific">Hirsutella rhossiliensis</name>
    <dbReference type="NCBI Taxonomy" id="111463"/>
    <lineage>
        <taxon>Eukaryota</taxon>
        <taxon>Fungi</taxon>
        <taxon>Dikarya</taxon>
        <taxon>Ascomycota</taxon>
        <taxon>Pezizomycotina</taxon>
        <taxon>Sordariomycetes</taxon>
        <taxon>Hypocreomycetidae</taxon>
        <taxon>Hypocreales</taxon>
        <taxon>Ophiocordycipitaceae</taxon>
        <taxon>Hirsutella</taxon>
    </lineage>
</organism>
<evidence type="ECO:0000256" key="3">
    <source>
        <dbReference type="ARBA" id="ARBA00022553"/>
    </source>
</evidence>
<feature type="region of interest" description="Disordered" evidence="10">
    <location>
        <begin position="240"/>
        <end position="259"/>
    </location>
</feature>
<dbReference type="GO" id="GO:0017108">
    <property type="term" value="F:5'-flap endonuclease activity"/>
    <property type="evidence" value="ECO:0007669"/>
    <property type="project" value="InterPro"/>
</dbReference>
<feature type="compositionally biased region" description="Polar residues" evidence="10">
    <location>
        <begin position="42"/>
        <end position="60"/>
    </location>
</feature>
<keyword evidence="7 9" id="KW-0539">Nucleus</keyword>
<keyword evidence="11" id="KW-0255">Endonuclease</keyword>
<keyword evidence="5 9" id="KW-0233">DNA recombination</keyword>